<organism evidence="1 2">
    <name type="scientific">Acaulospora colombiana</name>
    <dbReference type="NCBI Taxonomy" id="27376"/>
    <lineage>
        <taxon>Eukaryota</taxon>
        <taxon>Fungi</taxon>
        <taxon>Fungi incertae sedis</taxon>
        <taxon>Mucoromycota</taxon>
        <taxon>Glomeromycotina</taxon>
        <taxon>Glomeromycetes</taxon>
        <taxon>Diversisporales</taxon>
        <taxon>Acaulosporaceae</taxon>
        <taxon>Acaulospora</taxon>
    </lineage>
</organism>
<comment type="caution">
    <text evidence="1">The sequence shown here is derived from an EMBL/GenBank/DDBJ whole genome shotgun (WGS) entry which is preliminary data.</text>
</comment>
<reference evidence="1" key="1">
    <citation type="submission" date="2021-06" db="EMBL/GenBank/DDBJ databases">
        <authorList>
            <person name="Kallberg Y."/>
            <person name="Tangrot J."/>
            <person name="Rosling A."/>
        </authorList>
    </citation>
    <scope>NUCLEOTIDE SEQUENCE</scope>
    <source>
        <strain evidence="1">CL356</strain>
    </source>
</reference>
<sequence>MTKEVTQNSYTNEENSFRVELLNCAKLLNLFDHGYDDTEFITPLGDYKSKQTSLYIEEPLIANKRNQVVKQDVPSNVSEILQLMVDDEENEINLKIKKDQPLPEESGIRAPLEMLNEWGASGLLFDLEEMVSANYKEFEDSIDNLTRFEEVLRL</sequence>
<evidence type="ECO:0000313" key="1">
    <source>
        <dbReference type="EMBL" id="CAG8535703.1"/>
    </source>
</evidence>
<feature type="non-terminal residue" evidence="1">
    <location>
        <position position="1"/>
    </location>
</feature>
<proteinExistence type="predicted"/>
<evidence type="ECO:0000313" key="2">
    <source>
        <dbReference type="Proteomes" id="UP000789525"/>
    </source>
</evidence>
<protein>
    <submittedName>
        <fullName evidence="1">6352_t:CDS:1</fullName>
    </submittedName>
</protein>
<dbReference type="Proteomes" id="UP000789525">
    <property type="component" value="Unassembled WGS sequence"/>
</dbReference>
<accession>A0ACA9LKC1</accession>
<feature type="non-terminal residue" evidence="1">
    <location>
        <position position="154"/>
    </location>
</feature>
<name>A0ACA9LKC1_9GLOM</name>
<keyword evidence="2" id="KW-1185">Reference proteome</keyword>
<gene>
    <name evidence="1" type="ORF">ACOLOM_LOCUS4261</name>
</gene>
<dbReference type="EMBL" id="CAJVPT010006896">
    <property type="protein sequence ID" value="CAG8535703.1"/>
    <property type="molecule type" value="Genomic_DNA"/>
</dbReference>